<feature type="compositionally biased region" description="Polar residues" evidence="1">
    <location>
        <begin position="17"/>
        <end position="33"/>
    </location>
</feature>
<dbReference type="Pfam" id="PF00612">
    <property type="entry name" value="IQ"/>
    <property type="match status" value="1"/>
</dbReference>
<dbReference type="CDD" id="cd23767">
    <property type="entry name" value="IQCD"/>
    <property type="match status" value="1"/>
</dbReference>
<feature type="compositionally biased region" description="Low complexity" evidence="1">
    <location>
        <begin position="696"/>
        <end position="711"/>
    </location>
</feature>
<feature type="compositionally biased region" description="Polar residues" evidence="1">
    <location>
        <begin position="509"/>
        <end position="519"/>
    </location>
</feature>
<evidence type="ECO:0000313" key="3">
    <source>
        <dbReference type="Proteomes" id="UP001148838"/>
    </source>
</evidence>
<feature type="region of interest" description="Disordered" evidence="1">
    <location>
        <begin position="92"/>
        <end position="112"/>
    </location>
</feature>
<protein>
    <submittedName>
        <fullName evidence="2">Uncharacterized protein</fullName>
    </submittedName>
</protein>
<feature type="compositionally biased region" description="Polar residues" evidence="1">
    <location>
        <begin position="170"/>
        <end position="192"/>
    </location>
</feature>
<feature type="region of interest" description="Disordered" evidence="1">
    <location>
        <begin position="254"/>
        <end position="277"/>
    </location>
</feature>
<feature type="compositionally biased region" description="Basic and acidic residues" evidence="1">
    <location>
        <begin position="34"/>
        <end position="43"/>
    </location>
</feature>
<dbReference type="InterPro" id="IPR000048">
    <property type="entry name" value="IQ_motif_EF-hand-BS"/>
</dbReference>
<feature type="region of interest" description="Disordered" evidence="1">
    <location>
        <begin position="163"/>
        <end position="195"/>
    </location>
</feature>
<feature type="compositionally biased region" description="Polar residues" evidence="1">
    <location>
        <begin position="254"/>
        <end position="273"/>
    </location>
</feature>
<feature type="compositionally biased region" description="Polar residues" evidence="1">
    <location>
        <begin position="317"/>
        <end position="331"/>
    </location>
</feature>
<feature type="region of interest" description="Disordered" evidence="1">
    <location>
        <begin position="1"/>
        <end position="47"/>
    </location>
</feature>
<comment type="caution">
    <text evidence="2">The sequence shown here is derived from an EMBL/GenBank/DDBJ whole genome shotgun (WGS) entry which is preliminary data.</text>
</comment>
<reference evidence="2 3" key="1">
    <citation type="journal article" date="2022" name="Allergy">
        <title>Genome assembly and annotation of Periplaneta americana reveal a comprehensive cockroach allergen profile.</title>
        <authorList>
            <person name="Wang L."/>
            <person name="Xiong Q."/>
            <person name="Saelim N."/>
            <person name="Wang L."/>
            <person name="Nong W."/>
            <person name="Wan A.T."/>
            <person name="Shi M."/>
            <person name="Liu X."/>
            <person name="Cao Q."/>
            <person name="Hui J.H.L."/>
            <person name="Sookrung N."/>
            <person name="Leung T.F."/>
            <person name="Tungtrongchitr A."/>
            <person name="Tsui S.K.W."/>
        </authorList>
    </citation>
    <scope>NUCLEOTIDE SEQUENCE [LARGE SCALE GENOMIC DNA]</scope>
    <source>
        <strain evidence="2">PWHHKU_190912</strain>
    </source>
</reference>
<feature type="region of interest" description="Disordered" evidence="1">
    <location>
        <begin position="505"/>
        <end position="543"/>
    </location>
</feature>
<dbReference type="PROSITE" id="PS50096">
    <property type="entry name" value="IQ"/>
    <property type="match status" value="1"/>
</dbReference>
<proteinExistence type="predicted"/>
<evidence type="ECO:0000313" key="2">
    <source>
        <dbReference type="EMBL" id="KAJ4429678.1"/>
    </source>
</evidence>
<keyword evidence="3" id="KW-1185">Reference proteome</keyword>
<feature type="compositionally biased region" description="Low complexity" evidence="1">
    <location>
        <begin position="95"/>
        <end position="104"/>
    </location>
</feature>
<gene>
    <name evidence="2" type="ORF">ANN_21879</name>
</gene>
<organism evidence="2 3">
    <name type="scientific">Periplaneta americana</name>
    <name type="common">American cockroach</name>
    <name type="synonym">Blatta americana</name>
    <dbReference type="NCBI Taxonomy" id="6978"/>
    <lineage>
        <taxon>Eukaryota</taxon>
        <taxon>Metazoa</taxon>
        <taxon>Ecdysozoa</taxon>
        <taxon>Arthropoda</taxon>
        <taxon>Hexapoda</taxon>
        <taxon>Insecta</taxon>
        <taxon>Pterygota</taxon>
        <taxon>Neoptera</taxon>
        <taxon>Polyneoptera</taxon>
        <taxon>Dictyoptera</taxon>
        <taxon>Blattodea</taxon>
        <taxon>Blattoidea</taxon>
        <taxon>Blattidae</taxon>
        <taxon>Blattinae</taxon>
        <taxon>Periplaneta</taxon>
    </lineage>
</organism>
<dbReference type="Gene3D" id="1.20.5.190">
    <property type="match status" value="1"/>
</dbReference>
<dbReference type="SMART" id="SM00015">
    <property type="entry name" value="IQ"/>
    <property type="match status" value="1"/>
</dbReference>
<accession>A0ABQ8S6V2</accession>
<sequence>MAGLCEGGNEPPGSLKANFTETVTQESKMSSPNSEERKKKEYVKQQIKKRTQARILERMRKQEEEQAKRQRLKELKEKQLRLVQNNIKKARLKQKQQQEQQPQQHGEEIVQSEINTQATTLVTRDDLKNIIEQFQRVKKKTDTYQDQQWQNLNYQCFPSNISDKDFASQLPPSESLLPQTSSYPHSRGTQTSEVRKKVSKALKEIIETGKKQELAATKIQAAFRGYQTRKLRNIEAESPSEYIFFKGMKGLSEAESSNRPTQLKRNVQSSSNVRSEKAAKFPAFSSTSVNDSFTEWLKPSYVRPCSYNIMTAIQNTMLSRSSPRQQANRTPVSRHSKKEQAVPVIDASKGKAKKRLSSQQLIHSSKMNRKEYESSVASDEDSMQGDFSMQEEDHNSSSDDSRVRWKRRLNLKSPEDVLPSRVKPVYWSKSDSEIIVRNSSPPKSRIKLYHNNGKENLEKNVRMSVSSISQGKPAIMPKRGKYSRYGLIAPNVELRRKTGRLSEMRTDAENSGTDTWNSHTVDRQHTSSAPDTASKLHSEGHSAEDPKEFIRNAMGVCSGDATLVDDGRKEKMLTNDNEKIREQIKARTGSASSFGMTSFAAAVESGVKFHPSALHLQFQAELSRMESLQEYIQHLTEVEAIVTRSRQVISKSTSSQTLDRFDVPAEEKQVQVAPVAQTLTSNVQTQTLVQDESVQHKSTNKTTHSTSYSNSATRQDLEMKVESSQLEPQIIVQKINSNQSVQQPSSTQPKILIQLLPSNHQFENIPQAVSQTTATTMLPQKTEEIQVPSTSTLQAKSDLNLHANHSQTPVLVKTKSDVKIIDNSMKLITSKPAENNVATDRVSDHAEDAGQPIAVDQLLQASKHTRRLIDIEDKEAHEALKRRREELMEELSGRCRKWDVKHKEFMNKIEREDSEHLKQILLGNIGLTSMKKEFFIPAQLHRQVDVVDVSHYSNLNAQNTEPQSSGVLEGGKNEQQVGASFCSADALNSSAHQVRAPPFVTYVRKK</sequence>
<feature type="compositionally biased region" description="Basic and acidic residues" evidence="1">
    <location>
        <begin position="391"/>
        <end position="403"/>
    </location>
</feature>
<dbReference type="EMBL" id="JAJSOF020000033">
    <property type="protein sequence ID" value="KAJ4429678.1"/>
    <property type="molecule type" value="Genomic_DNA"/>
</dbReference>
<feature type="region of interest" description="Disordered" evidence="1">
    <location>
        <begin position="317"/>
        <end position="403"/>
    </location>
</feature>
<dbReference type="Proteomes" id="UP001148838">
    <property type="component" value="Unassembled WGS sequence"/>
</dbReference>
<feature type="region of interest" description="Disordered" evidence="1">
    <location>
        <begin position="689"/>
        <end position="720"/>
    </location>
</feature>
<feature type="compositionally biased region" description="Basic and acidic residues" evidence="1">
    <location>
        <begin position="534"/>
        <end position="543"/>
    </location>
</feature>
<evidence type="ECO:0000256" key="1">
    <source>
        <dbReference type="SAM" id="MobiDB-lite"/>
    </source>
</evidence>
<name>A0ABQ8S6V2_PERAM</name>